<feature type="region of interest" description="Disordered" evidence="1">
    <location>
        <begin position="1"/>
        <end position="83"/>
    </location>
</feature>
<feature type="compositionally biased region" description="Low complexity" evidence="1">
    <location>
        <begin position="607"/>
        <end position="620"/>
    </location>
</feature>
<feature type="compositionally biased region" description="Basic residues" evidence="1">
    <location>
        <begin position="812"/>
        <end position="822"/>
    </location>
</feature>
<feature type="compositionally biased region" description="Low complexity" evidence="1">
    <location>
        <begin position="693"/>
        <end position="720"/>
    </location>
</feature>
<evidence type="ECO:0000259" key="2">
    <source>
        <dbReference type="Pfam" id="PF24340"/>
    </source>
</evidence>
<evidence type="ECO:0000313" key="4">
    <source>
        <dbReference type="EMBL" id="PHH72960.1"/>
    </source>
</evidence>
<feature type="compositionally biased region" description="Basic and acidic residues" evidence="1">
    <location>
        <begin position="303"/>
        <end position="315"/>
    </location>
</feature>
<feature type="compositionally biased region" description="Polar residues" evidence="1">
    <location>
        <begin position="1353"/>
        <end position="1377"/>
    </location>
</feature>
<evidence type="ECO:0000259" key="3">
    <source>
        <dbReference type="Pfam" id="PF24344"/>
    </source>
</evidence>
<dbReference type="Pfam" id="PF24344">
    <property type="entry name" value="PH_23"/>
    <property type="match status" value="1"/>
</dbReference>
<feature type="compositionally biased region" description="Basic and acidic residues" evidence="1">
    <location>
        <begin position="647"/>
        <end position="674"/>
    </location>
</feature>
<organism evidence="4 5">
    <name type="scientific">Ophiocordyceps australis</name>
    <dbReference type="NCBI Taxonomy" id="1399860"/>
    <lineage>
        <taxon>Eukaryota</taxon>
        <taxon>Fungi</taxon>
        <taxon>Dikarya</taxon>
        <taxon>Ascomycota</taxon>
        <taxon>Pezizomycotina</taxon>
        <taxon>Sordariomycetes</taxon>
        <taxon>Hypocreomycetidae</taxon>
        <taxon>Hypocreales</taxon>
        <taxon>Ophiocordycipitaceae</taxon>
        <taxon>Ophiocordyceps</taxon>
    </lineage>
</organism>
<feature type="compositionally biased region" description="Acidic residues" evidence="1">
    <location>
        <begin position="1327"/>
        <end position="1340"/>
    </location>
</feature>
<feature type="region of interest" description="Disordered" evidence="1">
    <location>
        <begin position="117"/>
        <end position="433"/>
    </location>
</feature>
<feature type="compositionally biased region" description="Polar residues" evidence="1">
    <location>
        <begin position="738"/>
        <end position="768"/>
    </location>
</feature>
<feature type="compositionally biased region" description="Basic residues" evidence="1">
    <location>
        <begin position="776"/>
        <end position="785"/>
    </location>
</feature>
<feature type="compositionally biased region" description="Basic and acidic residues" evidence="1">
    <location>
        <begin position="1236"/>
        <end position="1245"/>
    </location>
</feature>
<feature type="region of interest" description="Disordered" evidence="1">
    <location>
        <begin position="1230"/>
        <end position="1377"/>
    </location>
</feature>
<proteinExistence type="predicted"/>
<feature type="compositionally biased region" description="Acidic residues" evidence="1">
    <location>
        <begin position="367"/>
        <end position="379"/>
    </location>
</feature>
<dbReference type="InterPro" id="IPR056416">
    <property type="entry name" value="DH_2_fung"/>
</dbReference>
<feature type="region of interest" description="Disordered" evidence="1">
    <location>
        <begin position="798"/>
        <end position="827"/>
    </location>
</feature>
<feature type="compositionally biased region" description="Basic and acidic residues" evidence="1">
    <location>
        <begin position="8"/>
        <end position="18"/>
    </location>
</feature>
<dbReference type="InterPro" id="IPR056222">
    <property type="entry name" value="PH_23"/>
</dbReference>
<dbReference type="Proteomes" id="UP000224854">
    <property type="component" value="Unassembled WGS sequence"/>
</dbReference>
<keyword evidence="5" id="KW-1185">Reference proteome</keyword>
<feature type="domain" description="DBL homology" evidence="2">
    <location>
        <begin position="826"/>
        <end position="1020"/>
    </location>
</feature>
<sequence>MTPQSPESRQDGSERDRQQSQQEPSRDAPMMASPPKGTPKLPCPAGGSRPRWASKKPEPTLLTDFLKGRPSPARIAAERRKRQSLEAVKADLRHEMKQGSVRRLQPPSGIHARVQAWQATNGSAMAHADPNDAASEPTEVAFKDDVDSVTEEDRVRIKLRQSKPTKQASPSPTRATAPDDHARLNSPPKKRVVSDDNWRKRNKAKHPLPRNLSPKSKQPPSHAPNDAVDKPAPDPTVSQKVKSWAAQVEVSETPSSDTEETSSQETAKNAPQSARRADHGIRVTPLAIKHNDSSRIARHRKSKSADGGRAKDTAKRLVSPKSNDQPRPSWSRDWTRPDARTGNPLKTVPHAKSTRGRTENLVPPNDQDSDAIEIVEYAESDLQTPPKPSSKSMRKSKSNTESPRSQSHKPTEAASSLDSPPHQDSDLASSLANRSVADIPGEIPFGHSAFSELDLSLNKSRPRRVKPERNSNLNVFKKVVEEGKKIIHDINETQKQPVPNKPPSIEKWLNSTVEPFAENPKEPSLASEKQQQQQQQHGETSTRRRSYSPTRAARATTSTTTSSHGEYKVDGQEIETSSDGKAGRREAESPKDIKSAQVGGLRRARATRSCTSSPKSSSRSQLLGVLKEAFQGESSGHVTQPKSYQSQEERQYGDGHGQSRDSARGRRSDGHGGSERAPASHRSSLHNSHSHSSHSQSSHSQSSHSQSNHSQSNHSQSSLHTAGPRFKPPTSGRHELSTIASEDNCSTVESDLSSDATRTTLTQSTACTKDSEAGKERHHGPGLKRRLTRHSDLVSVLSLPDNTSIPSGIKDRRTRPSLRKTRNSSDDVTTEELLGEFADDENLYLRELRTLVDGVVPVLLSHGVAGTQASDLFGQGPSVPKSVVDMGVALEKLKNAHKKAPTGDLGKLSNWAHGVVPIYHNYLRAWRLGFEDVVVNLAPAADSCPDNDSLLNALPRNDKGDIVNRHGERVAVAHLLKRPLVRVKQMNRFFKCVDAMMGSNDTRDLVQDFDDLQEKTRQRHREEVARITDQDAADTDASKTRELRTLDALGGVTIDGSLQVNAKDLFSLSLSHSNGQRLECQAELVHRDNSKKPEYLGDLLIRETGHGSRTYLLFEPIPMDLVSARAGKDKLDLVVMVRGTHGGEPWYQLLDLVSESPDQVQDWLEILPSSPVPPEARQADQARQQKHVEATASPESPKPPIDNDLTATVADCKTPCRSKRASLPSKLSWSGFAEAEQDKSERSRPLSESMRPDPSSLMRDTSAKDSPEDHGVQPPRPPVHSSPSAGSAVSKLKPKLQAPSESKDEGKLKRRGSSPLKHEYLPSDASSTDDEYSSDDDMDSSDIPQTELGLSIQKEQQQPVQALASSSDCSLAPSNSASQAGLAKADRFIASISRWSDQGVWADLAPLPCSII</sequence>
<feature type="region of interest" description="Disordered" evidence="1">
    <location>
        <begin position="1168"/>
        <end position="1206"/>
    </location>
</feature>
<dbReference type="Pfam" id="PF24340">
    <property type="entry name" value="DH_2"/>
    <property type="match status" value="1"/>
</dbReference>
<name>A0A2C5YZM4_9HYPO</name>
<feature type="region of interest" description="Disordered" evidence="1">
    <location>
        <begin position="487"/>
        <end position="785"/>
    </location>
</feature>
<dbReference type="OrthoDB" id="5408934at2759"/>
<feature type="compositionally biased region" description="Low complexity" evidence="1">
    <location>
        <begin position="547"/>
        <end position="563"/>
    </location>
</feature>
<evidence type="ECO:0008006" key="6">
    <source>
        <dbReference type="Google" id="ProtNLM"/>
    </source>
</evidence>
<evidence type="ECO:0000313" key="5">
    <source>
        <dbReference type="Proteomes" id="UP000224854"/>
    </source>
</evidence>
<comment type="caution">
    <text evidence="4">The sequence shown here is derived from an EMBL/GenBank/DDBJ whole genome shotgun (WGS) entry which is preliminary data.</text>
</comment>
<evidence type="ECO:0000256" key="1">
    <source>
        <dbReference type="SAM" id="MobiDB-lite"/>
    </source>
</evidence>
<feature type="compositionally biased region" description="Basic and acidic residues" evidence="1">
    <location>
        <begin position="1261"/>
        <end position="1271"/>
    </location>
</feature>
<accession>A0A2C5YZM4</accession>
<feature type="compositionally biased region" description="Polar residues" evidence="1">
    <location>
        <begin position="632"/>
        <end position="646"/>
    </location>
</feature>
<protein>
    <recommendedName>
        <fullName evidence="6">DH domain-containing protein</fullName>
    </recommendedName>
</protein>
<feature type="compositionally biased region" description="Polar residues" evidence="1">
    <location>
        <begin position="164"/>
        <end position="174"/>
    </location>
</feature>
<feature type="compositionally biased region" description="Basic and acidic residues" evidence="1">
    <location>
        <begin position="581"/>
        <end position="594"/>
    </location>
</feature>
<feature type="domain" description="PH" evidence="3">
    <location>
        <begin position="1034"/>
        <end position="1175"/>
    </location>
</feature>
<dbReference type="EMBL" id="NJEU01000543">
    <property type="protein sequence ID" value="PHH72960.1"/>
    <property type="molecule type" value="Genomic_DNA"/>
</dbReference>
<reference evidence="4 5" key="1">
    <citation type="submission" date="2017-06" db="EMBL/GenBank/DDBJ databases">
        <title>Ant-infecting Ophiocordyceps genomes reveal a high diversity of potential behavioral manipulation genes and a possible major role for enterotoxins.</title>
        <authorList>
            <person name="De Bekker C."/>
            <person name="Evans H.C."/>
            <person name="Brachmann A."/>
            <person name="Hughes D.P."/>
        </authorList>
    </citation>
    <scope>NUCLEOTIDE SEQUENCE [LARGE SCALE GENOMIC DNA]</scope>
    <source>
        <strain evidence="4 5">1348a</strain>
    </source>
</reference>
<feature type="compositionally biased region" description="Basic and acidic residues" evidence="1">
    <location>
        <begin position="141"/>
        <end position="156"/>
    </location>
</feature>
<gene>
    <name evidence="4" type="ORF">CDD82_5722</name>
</gene>